<reference evidence="8" key="1">
    <citation type="journal article" date="2014" name="PLoS ONE">
        <title>The genome and linkage map of the northern pike (Esox lucius): conserved synteny revealed between the salmonid sister group and the Neoteleostei.</title>
        <authorList>
            <person name="Rondeau E.B."/>
            <person name="Minkley D.R."/>
            <person name="Leong J.S."/>
            <person name="Messmer A.M."/>
            <person name="Jantzen J.R."/>
            <person name="von Schalburg K.R."/>
            <person name="Lemon C."/>
            <person name="Bird N.H."/>
            <person name="Koop B.F."/>
        </authorList>
    </citation>
    <scope>NUCLEOTIDE SEQUENCE</scope>
</reference>
<dbReference type="FunFam" id="3.30.420.40:FF:000058">
    <property type="entry name" value="Putative actin-related protein 5"/>
    <property type="match status" value="1"/>
</dbReference>
<feature type="region of interest" description="Disordered" evidence="6">
    <location>
        <begin position="1"/>
        <end position="20"/>
    </location>
</feature>
<evidence type="ECO:0008006" key="9">
    <source>
        <dbReference type="Google" id="ProtNLM"/>
    </source>
</evidence>
<evidence type="ECO:0000256" key="5">
    <source>
        <dbReference type="SAM" id="Coils"/>
    </source>
</evidence>
<feature type="compositionally biased region" description="Basic and acidic residues" evidence="6">
    <location>
        <begin position="550"/>
        <end position="559"/>
    </location>
</feature>
<feature type="coiled-coil region" evidence="5">
    <location>
        <begin position="305"/>
        <end position="332"/>
    </location>
</feature>
<dbReference type="Gene3D" id="3.30.420.40">
    <property type="match status" value="2"/>
</dbReference>
<name>A0A3P9A7Q1_ESOLU</name>
<dbReference type="Ensembl" id="ENSELUT00000026776.3">
    <property type="protein sequence ID" value="ENSELUP00000037216.3"/>
    <property type="gene ID" value="ENSELUG00000016816.3"/>
</dbReference>
<comment type="similarity">
    <text evidence="2 4">Belongs to the actin family.</text>
</comment>
<dbReference type="STRING" id="8010.ENSELUP00000037216"/>
<evidence type="ECO:0000313" key="7">
    <source>
        <dbReference type="Ensembl" id="ENSELUP00000037216.3"/>
    </source>
</evidence>
<dbReference type="Proteomes" id="UP000265140">
    <property type="component" value="Chromosome 18"/>
</dbReference>
<feature type="region of interest" description="Disordered" evidence="6">
    <location>
        <begin position="736"/>
        <end position="800"/>
    </location>
</feature>
<dbReference type="GeneTree" id="ENSGT00940000166728"/>
<comment type="subcellular location">
    <subcellularLocation>
        <location evidence="1">Cytoplasm</location>
        <location evidence="1">Cytoskeleton</location>
    </subcellularLocation>
</comment>
<proteinExistence type="inferred from homology"/>
<dbReference type="GeneID" id="105017854"/>
<keyword evidence="3" id="KW-0963">Cytoplasm</keyword>
<dbReference type="PANTHER" id="PTHR11937">
    <property type="entry name" value="ACTIN"/>
    <property type="match status" value="1"/>
</dbReference>
<reference evidence="7" key="2">
    <citation type="submission" date="2020-02" db="EMBL/GenBank/DDBJ databases">
        <title>Esox lucius (northern pike) genome, fEsoLuc1, primary haplotype.</title>
        <authorList>
            <person name="Myers G."/>
            <person name="Karagic N."/>
            <person name="Meyer A."/>
            <person name="Pippel M."/>
            <person name="Reichard M."/>
            <person name="Winkler S."/>
            <person name="Tracey A."/>
            <person name="Sims Y."/>
            <person name="Howe K."/>
            <person name="Rhie A."/>
            <person name="Formenti G."/>
            <person name="Durbin R."/>
            <person name="Fedrigo O."/>
            <person name="Jarvis E.D."/>
        </authorList>
    </citation>
    <scope>NUCLEOTIDE SEQUENCE [LARGE SCALE GENOMIC DNA]</scope>
</reference>
<feature type="region of interest" description="Disordered" evidence="6">
    <location>
        <begin position="640"/>
        <end position="685"/>
    </location>
</feature>
<dbReference type="SUPFAM" id="SSF53067">
    <property type="entry name" value="Actin-like ATPase domain"/>
    <property type="match status" value="2"/>
</dbReference>
<accession>A0A3P9A7Q1</accession>
<evidence type="ECO:0000313" key="8">
    <source>
        <dbReference type="Proteomes" id="UP000265140"/>
    </source>
</evidence>
<dbReference type="KEGG" id="els:105017854"/>
<evidence type="ECO:0000256" key="3">
    <source>
        <dbReference type="ARBA" id="ARBA00023212"/>
    </source>
</evidence>
<dbReference type="PRINTS" id="PR00190">
    <property type="entry name" value="ACTIN"/>
</dbReference>
<reference evidence="7" key="4">
    <citation type="submission" date="2025-09" db="UniProtKB">
        <authorList>
            <consortium name="Ensembl"/>
        </authorList>
    </citation>
    <scope>IDENTIFICATION</scope>
</reference>
<dbReference type="Bgee" id="ENSELUG00000016816">
    <property type="expression patterns" value="Expressed in ovary and 13 other cell types or tissues"/>
</dbReference>
<dbReference type="PROSITE" id="PS01132">
    <property type="entry name" value="ACTINS_ACT_LIKE"/>
    <property type="match status" value="1"/>
</dbReference>
<feature type="compositionally biased region" description="Basic and acidic residues" evidence="6">
    <location>
        <begin position="752"/>
        <end position="776"/>
    </location>
</feature>
<evidence type="ECO:0000256" key="4">
    <source>
        <dbReference type="RuleBase" id="RU000487"/>
    </source>
</evidence>
<dbReference type="SMART" id="SM00268">
    <property type="entry name" value="ACTIN"/>
    <property type="match status" value="1"/>
</dbReference>
<evidence type="ECO:0000256" key="6">
    <source>
        <dbReference type="SAM" id="MobiDB-lite"/>
    </source>
</evidence>
<feature type="compositionally biased region" description="Low complexity" evidence="6">
    <location>
        <begin position="613"/>
        <end position="622"/>
    </location>
</feature>
<protein>
    <recommendedName>
        <fullName evidence="9">CRAL-TRIO domain-containing protein</fullName>
    </recommendedName>
</protein>
<dbReference type="RefSeq" id="XP_010881104.3">
    <property type="nucleotide sequence ID" value="XM_010882802.5"/>
</dbReference>
<keyword evidence="5" id="KW-0175">Coiled coil</keyword>
<feature type="region of interest" description="Disordered" evidence="6">
    <location>
        <begin position="550"/>
        <end position="622"/>
    </location>
</feature>
<feature type="region of interest" description="Disordered" evidence="6">
    <location>
        <begin position="1380"/>
        <end position="1402"/>
    </location>
</feature>
<keyword evidence="3" id="KW-0206">Cytoskeleton</keyword>
<dbReference type="CDD" id="cd13397">
    <property type="entry name" value="ASKHA_NBD_actin_Arp-T1-3"/>
    <property type="match status" value="1"/>
</dbReference>
<evidence type="ECO:0000256" key="2">
    <source>
        <dbReference type="ARBA" id="ARBA00006752"/>
    </source>
</evidence>
<keyword evidence="8" id="KW-1185">Reference proteome</keyword>
<dbReference type="FunFam" id="3.30.420.40:FF:000050">
    <property type="entry name" value="Actin, alpha skeletal muscle"/>
    <property type="match status" value="1"/>
</dbReference>
<feature type="region of interest" description="Disordered" evidence="6">
    <location>
        <begin position="935"/>
        <end position="965"/>
    </location>
</feature>
<evidence type="ECO:0000256" key="1">
    <source>
        <dbReference type="ARBA" id="ARBA00004245"/>
    </source>
</evidence>
<sequence length="1805" mass="201035">MSRRHATEFQGASPSPPLPPDHVLNSGAVVFPGAFDQHGCPLVVFPVDAHGNLSDLSKAEVVDFINYFRYLLNKKQEKESLVSVVADLRQASLTTTRFIAETIFLLELHRRTVHTMYIIQPKKKDVLKLLLKLLVPSKYYVAPFKRVLLKEVFELSNYIDRSQLTASLGGYLVYCHRSWVTFIKEIDAFVREFLSVVQRLPPCISTLQDLSRQPVPSSFSELKDFCSTNEAKFQLLRRDLGLDELLMHCECLVEKLRCPETDLCYQAMAGTALFTHTAFDMLQNYSRITAAVEKIELLWQQAFSKAHLQLRVFQLREEAQKITEQINGLQKEKLRPYRIEIAEDARKAEMLTSEFESSIYTPAMALVRCSEDVIHTLTEIAPLGDAWTREEWIQDLKRLKDNFHSAVAVPHQTLKAVSDFYHYHSKASGWYNNILCENFLQDLLWGGNCDSLPKQRHTLETCGPVPVWRQAVCEFMRNNPSPDMKELLQLAHLANVLPDAQLQQAGKQLAQRCIVLRKLLTSPAAVPIRDLQLALQWQYEFLRGDHRDGAVGREPRAVHSPDGPCRPSASDRLSKDGGMHSRGSMSHLRHHRAPQGRSPSSAVSGTAVGKPPSLSSFDSGFDGAGSSHAELLAGREGWEGLSRLPGTRDPYGPVTRQPQIHEENISSVSDSEDRRDEFGPVANAPGADVQIVPKITLDSLNFEIKLKRSATLPQNPWLSLPVEDLENSYTVTITQNLSQRKRDVSSPNASECSRHTDRSSAHSRDQPTQTEVHKSAESSGSPPRGRVLHSPDSFEDSGISPIRNVLSSTITESRDLPNYTAESVPTLLWDTYDFHDPKQNTCERITSSMAEGSLSDWDLKEQEGLREVEVILERTAGILEEEESVIAQERVLDVLLKSEDTSKPWASWGLAEQLGVMSSSDLKAQGVLGLDDSVASADSDTCSEPRSPEAVTEPETSECVTGSKGKPLETGLTLPVAPPCSRGEFLKELRGLRVLDELIMEENVKIHALRRAEKESLDKVPPQSAGSQCMNKERQAFLLELEREKMEVERMEKHLDKEGHFERQLSRTRKVVKCSVMERASVLNLEEDNALCDELLSDYRHKHHGEKHLPALRQDPATIDSKESCNTATSSAKMPVSQEFVQGINGQPPHANTSVLGCGDAMGGDTSSNNDFTELAAPQLFLIPPEISHDHNELIDKVVIQHFEDTEKGLDLISGEIVRSCSEEAALTPEICSEHGAFDPGGNSNDYPVPAPRKLLAVNDNGHLSALCPGPVSDAIPVSQEPNITPKPKETSLKPMALLLSPVPRPDLKECSVDRNKQPLVDLELSSRNDSLGACKQSTLDCCSLESTVTPVVSDVVQMEMQLSQNSVLTADSSSNEELCCSSAHLPTGSHEPSGTDDQKGVEISNGFQRCGTARRSPVNQPNLCLTTRDMTNFKTPIVLDTGSGLMKAGFANQELPNTIFPNIIGLPKYEEIMNGKLERETYIGHEAQHMRGVLTLKYPMQNGIIRNWDEMEKIWHHTFQQLHVDPEDHPVLLTEAAMNPHENRQRMVELMFECFHVPLTYVAMQAVLALYAAGRTTGVVFDSGDGVSHSVPVFEGYCLPHAVQRFTLAGHDVTVQLKKLLQEQGVCMRTSAEMEIVREMKEKCCRVSQGYESELACGSSASSETHYTMPDGQVIRLGTEKFRAPEILFKPDLIGRDHYGMHESIFKSILRSDIDLRRSFLGNIVLSGGNTLLAGLPERLQSEIRTMVPTDLAESVRVTSPKDRDFSVWCGGAVLANLTSFESAWISQEEYEEYGPQIVFRKCF</sequence>
<dbReference type="InParanoid" id="A0A3P9A7Q1"/>
<dbReference type="OMA" id="CHQSWVS"/>
<reference evidence="7" key="3">
    <citation type="submission" date="2025-08" db="UniProtKB">
        <authorList>
            <consortium name="Ensembl"/>
        </authorList>
    </citation>
    <scope>IDENTIFICATION</scope>
</reference>
<dbReference type="InterPro" id="IPR020902">
    <property type="entry name" value="Actin/actin-like_CS"/>
</dbReference>
<dbReference type="Pfam" id="PF00022">
    <property type="entry name" value="Actin"/>
    <property type="match status" value="1"/>
</dbReference>
<dbReference type="FunFam" id="3.90.640.10:FF:000007">
    <property type="entry name" value="Actin like 7B"/>
    <property type="match status" value="1"/>
</dbReference>
<dbReference type="Gene3D" id="3.90.640.10">
    <property type="entry name" value="Actin, Chain A, domain 4"/>
    <property type="match status" value="1"/>
</dbReference>
<organism evidence="7 8">
    <name type="scientific">Esox lucius</name>
    <name type="common">Northern pike</name>
    <dbReference type="NCBI Taxonomy" id="8010"/>
    <lineage>
        <taxon>Eukaryota</taxon>
        <taxon>Metazoa</taxon>
        <taxon>Chordata</taxon>
        <taxon>Craniata</taxon>
        <taxon>Vertebrata</taxon>
        <taxon>Euteleostomi</taxon>
        <taxon>Actinopterygii</taxon>
        <taxon>Neopterygii</taxon>
        <taxon>Teleostei</taxon>
        <taxon>Protacanthopterygii</taxon>
        <taxon>Esociformes</taxon>
        <taxon>Esocidae</taxon>
        <taxon>Esox</taxon>
    </lineage>
</organism>
<dbReference type="InterPro" id="IPR043129">
    <property type="entry name" value="ATPase_NBD"/>
</dbReference>
<dbReference type="GO" id="GO:0005856">
    <property type="term" value="C:cytoskeleton"/>
    <property type="evidence" value="ECO:0007669"/>
    <property type="project" value="UniProtKB-SubCell"/>
</dbReference>
<dbReference type="InterPro" id="IPR004000">
    <property type="entry name" value="Actin"/>
</dbReference>